<gene>
    <name evidence="2" type="ORF">CGOC_LOCUS3864</name>
</gene>
<reference evidence="2 3" key="1">
    <citation type="submission" date="2018-11" db="EMBL/GenBank/DDBJ databases">
        <authorList>
            <consortium name="Pathogen Informatics"/>
        </authorList>
    </citation>
    <scope>NUCLEOTIDE SEQUENCE [LARGE SCALE GENOMIC DNA]</scope>
</reference>
<dbReference type="EMBL" id="UYRV01010014">
    <property type="protein sequence ID" value="VDK57086.1"/>
    <property type="molecule type" value="Genomic_DNA"/>
</dbReference>
<protein>
    <submittedName>
        <fullName evidence="2">Uncharacterized protein</fullName>
    </submittedName>
</protein>
<dbReference type="AlphaFoldDB" id="A0A3P6R364"/>
<keyword evidence="3" id="KW-1185">Reference proteome</keyword>
<proteinExistence type="predicted"/>
<organism evidence="2 3">
    <name type="scientific">Cylicostephanus goldi</name>
    <name type="common">Nematode worm</name>
    <dbReference type="NCBI Taxonomy" id="71465"/>
    <lineage>
        <taxon>Eukaryota</taxon>
        <taxon>Metazoa</taxon>
        <taxon>Ecdysozoa</taxon>
        <taxon>Nematoda</taxon>
        <taxon>Chromadorea</taxon>
        <taxon>Rhabditida</taxon>
        <taxon>Rhabditina</taxon>
        <taxon>Rhabditomorpha</taxon>
        <taxon>Strongyloidea</taxon>
        <taxon>Strongylidae</taxon>
        <taxon>Cylicostephanus</taxon>
    </lineage>
</organism>
<sequence length="100" mass="11205">MSGDLAVDPTVNTEGSEKKEPKAKKTGKEQKERRVTSKKRGFLKKGEDILDVSVHAKAGRIRRGPNALEDSDNRFVWCSALLKIPCRVGSLFDDDAPRWH</sequence>
<evidence type="ECO:0000256" key="1">
    <source>
        <dbReference type="SAM" id="MobiDB-lite"/>
    </source>
</evidence>
<feature type="region of interest" description="Disordered" evidence="1">
    <location>
        <begin position="1"/>
        <end position="40"/>
    </location>
</feature>
<accession>A0A3P6R364</accession>
<evidence type="ECO:0000313" key="3">
    <source>
        <dbReference type="Proteomes" id="UP000271889"/>
    </source>
</evidence>
<name>A0A3P6R364_CYLGO</name>
<evidence type="ECO:0000313" key="2">
    <source>
        <dbReference type="EMBL" id="VDK57086.1"/>
    </source>
</evidence>
<feature type="compositionally biased region" description="Basic and acidic residues" evidence="1">
    <location>
        <begin position="26"/>
        <end position="35"/>
    </location>
</feature>
<dbReference type="Proteomes" id="UP000271889">
    <property type="component" value="Unassembled WGS sequence"/>
</dbReference>